<evidence type="ECO:0000313" key="4">
    <source>
        <dbReference type="Proteomes" id="UP000748067"/>
    </source>
</evidence>
<proteinExistence type="predicted"/>
<evidence type="ECO:0000313" key="3">
    <source>
        <dbReference type="Proteomes" id="UP000182470"/>
    </source>
</evidence>
<evidence type="ECO:0000313" key="2">
    <source>
        <dbReference type="EMBL" id="SDM85278.1"/>
    </source>
</evidence>
<name>A0A1G9WL59_9PSED</name>
<evidence type="ECO:0000313" key="1">
    <source>
        <dbReference type="EMBL" id="KAF2409481.1"/>
    </source>
</evidence>
<organism evidence="2 3">
    <name type="scientific">Pseudomonas antarctica</name>
    <dbReference type="NCBI Taxonomy" id="219572"/>
    <lineage>
        <taxon>Bacteria</taxon>
        <taxon>Pseudomonadati</taxon>
        <taxon>Pseudomonadota</taxon>
        <taxon>Gammaproteobacteria</taxon>
        <taxon>Pseudomonadales</taxon>
        <taxon>Pseudomonadaceae</taxon>
        <taxon>Pseudomonas</taxon>
    </lineage>
</organism>
<protein>
    <submittedName>
        <fullName evidence="2">Uncharacterized protein</fullName>
    </submittedName>
</protein>
<dbReference type="EMBL" id="LT629704">
    <property type="protein sequence ID" value="SDM85278.1"/>
    <property type="molecule type" value="Genomic_DNA"/>
</dbReference>
<reference evidence="1 4" key="1">
    <citation type="submission" date="2015-01" db="EMBL/GenBank/DDBJ databases">
        <title>Genome Sequence of Pseudomonas antarctica CMS 35.</title>
        <authorList>
            <person name="Voget S."/>
            <person name="Chow J."/>
            <person name="Daniel R."/>
            <person name="Streit W."/>
        </authorList>
    </citation>
    <scope>NUCLEOTIDE SEQUENCE [LARGE SCALE GENOMIC DNA]</scope>
    <source>
        <strain evidence="1 4">CMS 35</strain>
    </source>
</reference>
<dbReference type="Proteomes" id="UP000182470">
    <property type="component" value="Chromosome I"/>
</dbReference>
<sequence>MIGLREDQQVKTQLVGKINALFFVVNGLAAGRPLTTRFRQTGGWVSSIEGRWLTSAYQSASLGLAVRQCRSGWRKSR</sequence>
<dbReference type="AlphaFoldDB" id="A0A1G9WL59"/>
<dbReference type="EMBL" id="JXDI01000001">
    <property type="protein sequence ID" value="KAF2409481.1"/>
    <property type="molecule type" value="Genomic_DNA"/>
</dbReference>
<gene>
    <name evidence="1" type="ORF">PSAN_18860</name>
    <name evidence="2" type="ORF">SAMN04490179_1249</name>
</gene>
<accession>A0A1G9WL59</accession>
<dbReference type="Proteomes" id="UP000748067">
    <property type="component" value="Unassembled WGS sequence"/>
</dbReference>
<reference evidence="2 3" key="2">
    <citation type="submission" date="2016-10" db="EMBL/GenBank/DDBJ databases">
        <authorList>
            <person name="de Groot N.N."/>
        </authorList>
    </citation>
    <scope>NUCLEOTIDE SEQUENCE [LARGE SCALE GENOMIC DNA]</scope>
    <source>
        <strain evidence="2 3">BS2772</strain>
    </source>
</reference>
<keyword evidence="4" id="KW-1185">Reference proteome</keyword>